<proteinExistence type="predicted"/>
<accession>A0A2I6UFN5</accession>
<protein>
    <submittedName>
        <fullName evidence="1">Uncharacterized protein</fullName>
    </submittedName>
</protein>
<dbReference type="Proteomes" id="UP000240294">
    <property type="component" value="Genome"/>
</dbReference>
<keyword evidence="2" id="KW-1185">Reference proteome</keyword>
<evidence type="ECO:0000313" key="1">
    <source>
        <dbReference type="EMBL" id="AUO78799.1"/>
    </source>
</evidence>
<gene>
    <name evidence="1" type="ORF">vBKpnF48_174</name>
</gene>
<name>A0A2I6UFN5_9CAUD</name>
<reference evidence="2" key="1">
    <citation type="submission" date="2018-01" db="EMBL/GenBank/DDBJ databases">
        <title>Direct submission.</title>
        <authorList>
            <person name="Ciacci N."/>
        </authorList>
    </citation>
    <scope>NUCLEOTIDE SEQUENCE [LARGE SCALE GENOMIC DNA]</scope>
</reference>
<evidence type="ECO:0000313" key="2">
    <source>
        <dbReference type="Proteomes" id="UP000240294"/>
    </source>
</evidence>
<sequence length="74" mass="8626">MIKRKDTNTGDKLHQVKIEFVTDNHWEKIQAVVYPNYCNRIRLKMNTPGLGFEIDKDHARSLIEVLEAALRACE</sequence>
<organism evidence="1 2">
    <name type="scientific">Klebsiella phage vB_Kpn_F48</name>
    <dbReference type="NCBI Taxonomy" id="2070028"/>
    <lineage>
        <taxon>Viruses</taxon>
        <taxon>Duplodnaviria</taxon>
        <taxon>Heunggongvirae</taxon>
        <taxon>Uroviricota</taxon>
        <taxon>Caudoviricetes</taxon>
        <taxon>Marfavirus</taxon>
        <taxon>Marfavirus F48</taxon>
    </lineage>
</organism>
<dbReference type="EMBL" id="MG746602">
    <property type="protein sequence ID" value="AUO78799.1"/>
    <property type="molecule type" value="Genomic_DNA"/>
</dbReference>